<accession>A0ABY8UPG2</accession>
<evidence type="ECO:0000256" key="1">
    <source>
        <dbReference type="SAM" id="MobiDB-lite"/>
    </source>
</evidence>
<protein>
    <recommendedName>
        <fullName evidence="5">Fibronectin type-III domain-containing protein</fullName>
    </recommendedName>
</protein>
<keyword evidence="4" id="KW-1185">Reference proteome</keyword>
<feature type="signal peptide" evidence="2">
    <location>
        <begin position="1"/>
        <end position="25"/>
    </location>
</feature>
<gene>
    <name evidence="3" type="ORF">OEZ85_004493</name>
</gene>
<name>A0ABY8UPG2_TETOB</name>
<evidence type="ECO:0000313" key="4">
    <source>
        <dbReference type="Proteomes" id="UP001244341"/>
    </source>
</evidence>
<evidence type="ECO:0000313" key="3">
    <source>
        <dbReference type="EMBL" id="WIA22157.1"/>
    </source>
</evidence>
<evidence type="ECO:0008006" key="5">
    <source>
        <dbReference type="Google" id="ProtNLM"/>
    </source>
</evidence>
<dbReference type="EMBL" id="CP126221">
    <property type="protein sequence ID" value="WIA22157.1"/>
    <property type="molecule type" value="Genomic_DNA"/>
</dbReference>
<feature type="compositionally biased region" description="Pro residues" evidence="1">
    <location>
        <begin position="806"/>
        <end position="823"/>
    </location>
</feature>
<feature type="region of interest" description="Disordered" evidence="1">
    <location>
        <begin position="805"/>
        <end position="827"/>
    </location>
</feature>
<feature type="chain" id="PRO_5046094685" description="Fibronectin type-III domain-containing protein" evidence="2">
    <location>
        <begin position="26"/>
        <end position="1600"/>
    </location>
</feature>
<evidence type="ECO:0000256" key="2">
    <source>
        <dbReference type="SAM" id="SignalP"/>
    </source>
</evidence>
<keyword evidence="2" id="KW-0732">Signal</keyword>
<dbReference type="Proteomes" id="UP001244341">
    <property type="component" value="Chromosome 14b"/>
</dbReference>
<reference evidence="3 4" key="1">
    <citation type="submission" date="2023-05" db="EMBL/GenBank/DDBJ databases">
        <title>A 100% complete, gapless, phased diploid assembly of the Scenedesmus obliquus UTEX 3031 genome.</title>
        <authorList>
            <person name="Biondi T.C."/>
            <person name="Hanschen E.R."/>
            <person name="Kwon T."/>
            <person name="Eng W."/>
            <person name="Kruse C.P.S."/>
            <person name="Koehler S.I."/>
            <person name="Kunde Y."/>
            <person name="Gleasner C.D."/>
            <person name="You Mak K.T."/>
            <person name="Polle J."/>
            <person name="Hovde B.T."/>
            <person name="Starkenburg S.R."/>
        </authorList>
    </citation>
    <scope>NUCLEOTIDE SEQUENCE [LARGE SCALE GENOMIC DNA]</scope>
    <source>
        <strain evidence="3 4">DOE0152z</strain>
    </source>
</reference>
<organism evidence="3 4">
    <name type="scientific">Tetradesmus obliquus</name>
    <name type="common">Green alga</name>
    <name type="synonym">Acutodesmus obliquus</name>
    <dbReference type="NCBI Taxonomy" id="3088"/>
    <lineage>
        <taxon>Eukaryota</taxon>
        <taxon>Viridiplantae</taxon>
        <taxon>Chlorophyta</taxon>
        <taxon>core chlorophytes</taxon>
        <taxon>Chlorophyceae</taxon>
        <taxon>CS clade</taxon>
        <taxon>Sphaeropleales</taxon>
        <taxon>Scenedesmaceae</taxon>
        <taxon>Tetradesmus</taxon>
    </lineage>
</organism>
<proteinExistence type="predicted"/>
<sequence length="1600" mass="161399">MPRQRTLLDVLALLLLLGTLGSVAAQLQIGAITASGTIAARYNWGLTKILSSGTSLEVPLSGSGTANYVITVTRSTIEQRVAVKGDFSVSNLGTVAATPNPTVTFSTAPGGASAVATCTPAGELAAGATTRCSYEASWTDPSVAAAASGTLTVTDVSGISAQQQYNIASAPNSGNCATLTDTFSGGTLTSAANAQSIQYSTNLSGMQICEAADPSVQYTYTVTFSKLDAKFCTTPATATNLATITPIGGMSPPQTDSQSLTITLTGCQGAKVTVGNIQTMVINSFNWAVTKTGGGGSLTTQPDQELSIPYTITATRTQQSAVGYVAGTVTVQNTAAVPATISAITVIVAGQTPATVPVSNCDTSNLPAQGSASCKFNVTNPSAPAAGSVTASVTIMGASSAATSPAASFDYQTATTFDLGGTATITDVLDMQGLTTVAGNTAGSLIRFEPADQRPPSAAPGLTLGDSRTFTYNMIVGRLSRCTQAITVNNVATLTPQQGSQQGSLTSSAQATFTVVGCNVLPTVGLSNLRQWAAVTWSWQMQKVAQPSAYQLQPGQGGNANYQVTLTRSRTGGNYWLSGTLRLNNPAPYSMFISTVALTSTSGQFGVLPPNCLGGSNVGATTSGLVGTNANIATGQIGGGIAWPTTGLGGVFELRAGAQIDCDFNISAGTGSPPQGQIQAMATTATGIISSAGNAAYSPDYPMNFQQATQQWDIGGCVTFSDTASTSGFAGTWIPQLTGLPQQQQICDSKTWQYSGGITAVPMTGAVCNQPVTITNNAQALPIGGGSAVTAQAAITVMATNCPVASPTPGPGPNPPMPLPSPSQPTTQPAIATINPGVAAASAGNYVWSVGVSNSAGVSLSVPYGETRIVQYTVTATRTEPSAANTVTGQITVANPNGAPITVSSVTINIVTSSAASLPPVAATCPSALPATLPSGGNIVCSFTASVSNADPGTVTASVTSDPGSSSSSPVQFAFQAGVGESSKGDCAVISDDLSSPQLQALGNSSSVVTVADNRPAGNIIKVCDDASYVFTATFGPFPETACRIYPVLASAKVTPLNGPQASNPPTSQNQLNLEVANCPGKVAAATGKLLVELGPPLAVANATNTWKVTSAALPRQPLTVNYKDAGSLQFNISWARVSTVTGFLSGNVTVTNPTTAPINMSAVTVQPEMTGSAGLNGGAVPEVAAACGSMQLMPGASTTCSYAVFVNSGGSGKLQAEAALSDGSVALSSATLFTFEAGSSTGPGAAAAAAAAAASACADVTYGLMLGSLLQLPGAAGPISYNTTKACTDGSIIITQPVGPFKDDQCGKYTVASTVRVRPEDGMQGWFATVTPGQVTVTGCLLSVTPKPVASIAPALVVTNDVTYTWAVKLDSAAPDPLVVQYNTPVDVKAFASALRRPGQRSAAITGSVQLMSQGVSTLTVYRVQAAALTRTGELLIVNATCPGASATDGAITIPPPPAKVLCPFNMSGLPPMDGPVTALVYVERGSTTPLPSDIIIYSTANAARNRIGDCVTVGSSRSLRKAGSIAAVPGQPSRTGPGLPATPICTSQSGNFTYTFGPFEASQCGEYVFTADLSADLTNSPAWETTDLSRKVQVVGCP</sequence>